<keyword evidence="8 12" id="KW-0472">Membrane</keyword>
<keyword evidence="7" id="KW-0843">Virulence</keyword>
<proteinExistence type="inferred from homology"/>
<feature type="transmembrane region" description="Helical" evidence="12">
    <location>
        <begin position="976"/>
        <end position="996"/>
    </location>
</feature>
<sequence length="1169" mass="131506" precursor="true">MILKSIDKRWILFLTLIILLASGLTFLALNQEASSKKEENRDPKMAVALVNEDEGAVFNGEDLAFGDAFVKSMDKNNNHDWYIVSRGVAESGLTNNTYDMMIVIPNNFSQKALSIESENPEQVVLDYKINATDNEKIKAEAEKTASNILNEFNQRIIDVFFASILNNLQGAQTNIGDIIDKQSQLTNTYNNQIYGRLNNYTDQFGMIKDNTEISKDSFSGFEDKLENYENELAEDAERNQNYLSSLEEVFQMQETNTTTWQNFYEAFNQFDTTLNASEVEGQLQELQAANLAINKQFQTREEQPETPSVNTVMFRQSSNNVANIASGTAALKKHLDESLTKVEQTNADIDETLNSLDADVESKLRAFLEEAFSSEKQPLKELLRQHNERYIAIIEDQISNLPTLNINKIEDLGLTEDQLIEIRNVIKATSKYSNIDNVQKSNDAIQLEEDIDSLNQHLNTKGITMSDSVNIPNDTKSNESTFILNYSNEVYEIKNLRVVATNFVKEVEDYKGGEIALPASPGKGKFKVEFTLLTKNDNKYINMFDLATWDWTLKYDDKNETEEEIALLKMHSNPLVSTMGVGVKDIKSENPNYNPGTKNNTDEQPLEDTETSSTDEKDSTETDEETEGNLNDKNSDSDSKDKQGNENQEKPSDNSDTDQTEQSEKPTETKKVEIINNTIHHKVTSPSVDEETKGLVESVSKTISQYQQMARLYESYYGIDMEALNEKFDEIGKIEDLAMNNKGSLYYLFNHEDMEGLLSSYVVKEIADGITQEIQKPLQTLKSQIDDHQQRVQQAYQNADQLVKKVEATSKKAKDLNTNLASTLEDVSKWRERSQTLIEQQTEIQANEDGENTAIMSLGNEFEPLLTASQSLAEQSQGNLNAAENVYDTFDTIDNHAETIQESGVNLVDQAEELSVNMTNKLVEDQEFANNFTNVLANSQIGERENENLYEFLSNPVQVSNNGTITSPTGNTFNPYYLVLICFIVVLFTAYVISTINQKRVEQDQFTEEKSLMAANTPITMITAGIGVLEGIIIGVLSSYFLEISNVNMLLWITVVTTVTVAMLLIATYLLRQLKMIGMFLLLAIFSIYLFLTNTLGSGSEAIQMIREFSPLKLVESVLRNTVQGDMNYSVTLAIIIGLIVLGAVGNLFVTYQLRNKGDIDDESSEEAS</sequence>
<organism evidence="13 14">
    <name type="scientific">Virgibacillus massiliensis</name>
    <dbReference type="NCBI Taxonomy" id="1462526"/>
    <lineage>
        <taxon>Bacteria</taxon>
        <taxon>Bacillati</taxon>
        <taxon>Bacillota</taxon>
        <taxon>Bacilli</taxon>
        <taxon>Bacillales</taxon>
        <taxon>Bacillaceae</taxon>
        <taxon>Virgibacillus</taxon>
    </lineage>
</organism>
<feature type="compositionally biased region" description="Polar residues" evidence="11">
    <location>
        <begin position="589"/>
        <end position="603"/>
    </location>
</feature>
<evidence type="ECO:0000256" key="3">
    <source>
        <dbReference type="ARBA" id="ARBA00020819"/>
    </source>
</evidence>
<feature type="transmembrane region" description="Helical" evidence="12">
    <location>
        <begin position="1078"/>
        <end position="1097"/>
    </location>
</feature>
<evidence type="ECO:0000313" key="14">
    <source>
        <dbReference type="Proteomes" id="UP000028875"/>
    </source>
</evidence>
<comment type="caution">
    <text evidence="13">The sequence shown here is derived from an EMBL/GenBank/DDBJ whole genome shotgun (WGS) entry which is preliminary data.</text>
</comment>
<keyword evidence="5 12" id="KW-0812">Transmembrane</keyword>
<gene>
    <name evidence="13" type="ORF">BN990_02720</name>
</gene>
<feature type="transmembrane region" description="Helical" evidence="12">
    <location>
        <begin position="1017"/>
        <end position="1037"/>
    </location>
</feature>
<name>A0A024QCY1_9BACI</name>
<reference evidence="13 14" key="1">
    <citation type="submission" date="2014-03" db="EMBL/GenBank/DDBJ databases">
        <authorList>
            <person name="Urmite Genomes U."/>
        </authorList>
    </citation>
    <scope>NUCLEOTIDE SEQUENCE [LARGE SCALE GENOMIC DNA]</scope>
    <source>
        <strain evidence="13 14">Vm-5</strain>
    </source>
</reference>
<feature type="transmembrane region" description="Helical" evidence="12">
    <location>
        <begin position="1129"/>
        <end position="1150"/>
    </location>
</feature>
<dbReference type="EMBL" id="CCDP010000002">
    <property type="protein sequence ID" value="CDQ40398.1"/>
    <property type="molecule type" value="Genomic_DNA"/>
</dbReference>
<evidence type="ECO:0000256" key="7">
    <source>
        <dbReference type="ARBA" id="ARBA00023026"/>
    </source>
</evidence>
<evidence type="ECO:0000256" key="10">
    <source>
        <dbReference type="SAM" id="Coils"/>
    </source>
</evidence>
<dbReference type="InterPro" id="IPR023838">
    <property type="entry name" value="T7SS_EsaA"/>
</dbReference>
<dbReference type="STRING" id="1462526.BN990_02720"/>
<feature type="coiled-coil region" evidence="10">
    <location>
        <begin position="778"/>
        <end position="819"/>
    </location>
</feature>
<comment type="subcellular location">
    <subcellularLocation>
        <location evidence="1">Cell membrane</location>
        <topology evidence="1">Multi-pass membrane protein</topology>
    </subcellularLocation>
</comment>
<evidence type="ECO:0000256" key="9">
    <source>
        <dbReference type="ARBA" id="ARBA00046722"/>
    </source>
</evidence>
<evidence type="ECO:0000256" key="5">
    <source>
        <dbReference type="ARBA" id="ARBA00022692"/>
    </source>
</evidence>
<keyword evidence="6 12" id="KW-1133">Transmembrane helix</keyword>
<protein>
    <recommendedName>
        <fullName evidence="3">Type VII secretion system accessory factor EsaA</fullName>
    </recommendedName>
</protein>
<reference evidence="14" key="2">
    <citation type="submission" date="2014-05" db="EMBL/GenBank/DDBJ databases">
        <title>Draft genome sequence of Virgibacillus massiliensis Vm-5.</title>
        <authorList>
            <person name="Khelaifia S."/>
            <person name="Croce O."/>
            <person name="Lagier J.C."/>
            <person name="Raoult D."/>
        </authorList>
    </citation>
    <scope>NUCLEOTIDE SEQUENCE [LARGE SCALE GENOMIC DNA]</scope>
    <source>
        <strain evidence="14">Vm-5</strain>
    </source>
</reference>
<dbReference type="eggNOG" id="COG1511">
    <property type="taxonomic scope" value="Bacteria"/>
</dbReference>
<keyword evidence="14" id="KW-1185">Reference proteome</keyword>
<evidence type="ECO:0000256" key="4">
    <source>
        <dbReference type="ARBA" id="ARBA00022475"/>
    </source>
</evidence>
<feature type="region of interest" description="Disordered" evidence="11">
    <location>
        <begin position="586"/>
        <end position="691"/>
    </location>
</feature>
<dbReference type="Proteomes" id="UP000028875">
    <property type="component" value="Unassembled WGS sequence"/>
</dbReference>
<dbReference type="Gene3D" id="3.40.1710.10">
    <property type="entry name" value="abc type-2 transporter like domain"/>
    <property type="match status" value="1"/>
</dbReference>
<comment type="subunit">
    <text evidence="9">Homodimer. Interacts with EssB.</text>
</comment>
<evidence type="ECO:0000256" key="6">
    <source>
        <dbReference type="ARBA" id="ARBA00022989"/>
    </source>
</evidence>
<accession>A0A024QCY1</accession>
<dbReference type="AlphaFoldDB" id="A0A024QCY1"/>
<dbReference type="PANTHER" id="PTHR43077">
    <property type="entry name" value="TRANSPORT PERMEASE YVFS-RELATED"/>
    <property type="match status" value="1"/>
</dbReference>
<dbReference type="GO" id="GO:0005886">
    <property type="term" value="C:plasma membrane"/>
    <property type="evidence" value="ECO:0007669"/>
    <property type="project" value="UniProtKB-SubCell"/>
</dbReference>
<evidence type="ECO:0000256" key="8">
    <source>
        <dbReference type="ARBA" id="ARBA00023136"/>
    </source>
</evidence>
<evidence type="ECO:0000313" key="13">
    <source>
        <dbReference type="EMBL" id="CDQ40398.1"/>
    </source>
</evidence>
<evidence type="ECO:0000256" key="2">
    <source>
        <dbReference type="ARBA" id="ARBA00008338"/>
    </source>
</evidence>
<evidence type="ECO:0000256" key="11">
    <source>
        <dbReference type="SAM" id="MobiDB-lite"/>
    </source>
</evidence>
<keyword evidence="4" id="KW-1003">Cell membrane</keyword>
<dbReference type="PANTHER" id="PTHR43077:SF10">
    <property type="entry name" value="TRANSPORT PERMEASE PROTEIN"/>
    <property type="match status" value="1"/>
</dbReference>
<keyword evidence="10" id="KW-0175">Coiled coil</keyword>
<evidence type="ECO:0000256" key="1">
    <source>
        <dbReference type="ARBA" id="ARBA00004651"/>
    </source>
</evidence>
<feature type="compositionally biased region" description="Basic and acidic residues" evidence="11">
    <location>
        <begin position="633"/>
        <end position="653"/>
    </location>
</feature>
<feature type="coiled-coil region" evidence="10">
    <location>
        <begin position="218"/>
        <end position="245"/>
    </location>
</feature>
<evidence type="ECO:0000256" key="12">
    <source>
        <dbReference type="SAM" id="Phobius"/>
    </source>
</evidence>
<feature type="transmembrane region" description="Helical" evidence="12">
    <location>
        <begin position="1049"/>
        <end position="1071"/>
    </location>
</feature>
<dbReference type="NCBIfam" id="TIGR03929">
    <property type="entry name" value="T7_esaA_Nterm"/>
    <property type="match status" value="1"/>
</dbReference>
<feature type="compositionally biased region" description="Basic and acidic residues" evidence="11">
    <location>
        <begin position="662"/>
        <end position="673"/>
    </location>
</feature>
<comment type="similarity">
    <text evidence="2">Belongs to the EsaA family.</text>
</comment>
<dbReference type="InterPro" id="IPR051328">
    <property type="entry name" value="T7SS_ABC-Transporter"/>
</dbReference>